<dbReference type="InterPro" id="IPR025827">
    <property type="entry name" value="Zn_ribbon_recom_dom"/>
</dbReference>
<feature type="region of interest" description="Disordered" evidence="3">
    <location>
        <begin position="1"/>
        <end position="88"/>
    </location>
</feature>
<proteinExistence type="predicted"/>
<protein>
    <recommendedName>
        <fullName evidence="4">Recombinase domain-containing protein</fullName>
    </recommendedName>
</protein>
<dbReference type="Gene3D" id="3.90.1750.20">
    <property type="entry name" value="Putative Large Serine Recombinase, Chain B, Domain 2"/>
    <property type="match status" value="1"/>
</dbReference>
<sequence>MPGSARDRTVKHPETDTQPARRGTRPRTTPAPTARPAAEREPTGQPAAERPSTATELTDRQSTDRHVTDRPVTEQPTPDRPLAGRPHGGGLRRYGYELGMTALVPAEAAVVREIFADFLAGASLRALAVGLNTRGVPTSGGSRWTVGGVARILDAPRYAGLLVLRGKVARTDDGGYLYGAWPPCVGLAEWEQVREMRASRAGAAASARRPDERYPLTGLVRCARCDRRMVGSAVAGYRMYACTTPSRLLPRQCTRRIGAQSLEAFVEQAAALALRTLDPAALGHPPALDGVTTGPDAVRQWRRLSPDRRAAAVHQLFEAVLIDASSTSRGVFDPGRVRTARRG</sequence>
<feature type="compositionally biased region" description="Basic and acidic residues" evidence="3">
    <location>
        <begin position="57"/>
        <end position="72"/>
    </location>
</feature>
<dbReference type="InterPro" id="IPR011109">
    <property type="entry name" value="DNA_bind_recombinase_dom"/>
</dbReference>
<feature type="domain" description="Recombinase" evidence="4">
    <location>
        <begin position="93"/>
        <end position="203"/>
    </location>
</feature>
<name>A0ABP5KPD6_9ACTN</name>
<dbReference type="PROSITE" id="PS51737">
    <property type="entry name" value="RECOMBINASE_DNA_BIND"/>
    <property type="match status" value="1"/>
</dbReference>
<reference evidence="6" key="1">
    <citation type="journal article" date="2019" name="Int. J. Syst. Evol. Microbiol.">
        <title>The Global Catalogue of Microorganisms (GCM) 10K type strain sequencing project: providing services to taxonomists for standard genome sequencing and annotation.</title>
        <authorList>
            <consortium name="The Broad Institute Genomics Platform"/>
            <consortium name="The Broad Institute Genome Sequencing Center for Infectious Disease"/>
            <person name="Wu L."/>
            <person name="Ma J."/>
        </authorList>
    </citation>
    <scope>NUCLEOTIDE SEQUENCE [LARGE SCALE GENOMIC DNA]</scope>
    <source>
        <strain evidence="6">JCM 14560</strain>
    </source>
</reference>
<dbReference type="Pfam" id="PF13408">
    <property type="entry name" value="Zn_ribbon_recom"/>
    <property type="match status" value="1"/>
</dbReference>
<evidence type="ECO:0000259" key="4">
    <source>
        <dbReference type="PROSITE" id="PS51737"/>
    </source>
</evidence>
<dbReference type="PANTHER" id="PTHR30461:SF2">
    <property type="entry name" value="SERINE RECOMBINASE PINE-RELATED"/>
    <property type="match status" value="1"/>
</dbReference>
<dbReference type="Pfam" id="PF07508">
    <property type="entry name" value="Recombinase"/>
    <property type="match status" value="1"/>
</dbReference>
<accession>A0ABP5KPD6</accession>
<dbReference type="InterPro" id="IPR050639">
    <property type="entry name" value="SSR_resolvase"/>
</dbReference>
<evidence type="ECO:0000256" key="2">
    <source>
        <dbReference type="ARBA" id="ARBA00023172"/>
    </source>
</evidence>
<keyword evidence="6" id="KW-1185">Reference proteome</keyword>
<dbReference type="PANTHER" id="PTHR30461">
    <property type="entry name" value="DNA-INVERTASE FROM LAMBDOID PROPHAGE"/>
    <property type="match status" value="1"/>
</dbReference>
<evidence type="ECO:0000256" key="3">
    <source>
        <dbReference type="SAM" id="MobiDB-lite"/>
    </source>
</evidence>
<dbReference type="InterPro" id="IPR038109">
    <property type="entry name" value="DNA_bind_recomb_sf"/>
</dbReference>
<organism evidence="5 6">
    <name type="scientific">Kitasatospora kazusensis</name>
    <dbReference type="NCBI Taxonomy" id="407974"/>
    <lineage>
        <taxon>Bacteria</taxon>
        <taxon>Bacillati</taxon>
        <taxon>Actinomycetota</taxon>
        <taxon>Actinomycetes</taxon>
        <taxon>Kitasatosporales</taxon>
        <taxon>Streptomycetaceae</taxon>
        <taxon>Kitasatospora</taxon>
    </lineage>
</organism>
<evidence type="ECO:0000313" key="6">
    <source>
        <dbReference type="Proteomes" id="UP001422759"/>
    </source>
</evidence>
<dbReference type="Proteomes" id="UP001422759">
    <property type="component" value="Unassembled WGS sequence"/>
</dbReference>
<feature type="compositionally biased region" description="Low complexity" evidence="3">
    <location>
        <begin position="26"/>
        <end position="36"/>
    </location>
</feature>
<feature type="compositionally biased region" description="Basic and acidic residues" evidence="3">
    <location>
        <begin position="1"/>
        <end position="15"/>
    </location>
</feature>
<gene>
    <name evidence="5" type="ORF">GCM10009760_08420</name>
</gene>
<keyword evidence="1" id="KW-0238">DNA-binding</keyword>
<dbReference type="EMBL" id="BAAANT010000003">
    <property type="protein sequence ID" value="GAA2132900.1"/>
    <property type="molecule type" value="Genomic_DNA"/>
</dbReference>
<evidence type="ECO:0000313" key="5">
    <source>
        <dbReference type="EMBL" id="GAA2132900.1"/>
    </source>
</evidence>
<comment type="caution">
    <text evidence="5">The sequence shown here is derived from an EMBL/GenBank/DDBJ whole genome shotgun (WGS) entry which is preliminary data.</text>
</comment>
<keyword evidence="2" id="KW-0233">DNA recombination</keyword>
<evidence type="ECO:0000256" key="1">
    <source>
        <dbReference type="ARBA" id="ARBA00023125"/>
    </source>
</evidence>